<dbReference type="GO" id="GO:0005886">
    <property type="term" value="C:plasma membrane"/>
    <property type="evidence" value="ECO:0007669"/>
    <property type="project" value="UniProtKB-SubCell"/>
</dbReference>
<name>A0A0S4XN64_9BACT</name>
<organism evidence="2">
    <name type="scientific">Sulfurovum sp. enrichment culture clone C5</name>
    <dbReference type="NCBI Taxonomy" id="497650"/>
    <lineage>
        <taxon>Bacteria</taxon>
        <taxon>Pseudomonadati</taxon>
        <taxon>Campylobacterota</taxon>
        <taxon>Epsilonproteobacteria</taxon>
        <taxon>Campylobacterales</taxon>
        <taxon>Sulfurovaceae</taxon>
        <taxon>Sulfurovum</taxon>
        <taxon>environmental samples</taxon>
    </lineage>
</organism>
<keyword evidence="1" id="KW-0812">Transmembrane</keyword>
<keyword evidence="1" id="KW-0472">Membrane</keyword>
<dbReference type="EMBL" id="FAXN01000043">
    <property type="protein sequence ID" value="CUV65727.1"/>
    <property type="molecule type" value="Genomic_DNA"/>
</dbReference>
<feature type="transmembrane region" description="Helical" evidence="1">
    <location>
        <begin position="68"/>
        <end position="89"/>
    </location>
</feature>
<reference evidence="2" key="1">
    <citation type="submission" date="2015-11" db="EMBL/GenBank/DDBJ databases">
        <authorList>
            <person name="Zhang Y."/>
            <person name="Guo Z."/>
        </authorList>
    </citation>
    <scope>NUCLEOTIDE SEQUENCE</scope>
    <source>
        <strain evidence="2">BN30871</strain>
    </source>
</reference>
<keyword evidence="1" id="KW-1133">Transmembrane helix</keyword>
<sequence length="97" mass="10713">MSTRKKIVIFLLVMLALTPFGLISEYPAWGEWGVEEFQTMVGYIPKGMPNAGIEAPIPDYEVSGMNPIISTLISATIGIIVSFGFFFALKNIKIKNK</sequence>
<dbReference type="AlphaFoldDB" id="A0A0S4XN64"/>
<evidence type="ECO:0000256" key="1">
    <source>
        <dbReference type="SAM" id="Phobius"/>
    </source>
</evidence>
<protein>
    <submittedName>
        <fullName evidence="2">Cobalt transport protein CbiM (Fragment 2)</fullName>
    </submittedName>
</protein>
<accession>A0A0S4XN64</accession>
<evidence type="ECO:0000313" key="2">
    <source>
        <dbReference type="EMBL" id="CUV65727.1"/>
    </source>
</evidence>
<gene>
    <name evidence="2" type="primary">cbiM</name>
    <name evidence="2" type="ORF">BN3087_420037</name>
</gene>
<proteinExistence type="predicted"/>